<reference evidence="3 4" key="1">
    <citation type="journal article" date="2019" name="Nat. Ecol. Evol.">
        <title>Megaphylogeny resolves global patterns of mushroom evolution.</title>
        <authorList>
            <person name="Varga T."/>
            <person name="Krizsan K."/>
            <person name="Foldi C."/>
            <person name="Dima B."/>
            <person name="Sanchez-Garcia M."/>
            <person name="Sanchez-Ramirez S."/>
            <person name="Szollosi G.J."/>
            <person name="Szarkandi J.G."/>
            <person name="Papp V."/>
            <person name="Albert L."/>
            <person name="Andreopoulos W."/>
            <person name="Angelini C."/>
            <person name="Antonin V."/>
            <person name="Barry K.W."/>
            <person name="Bougher N.L."/>
            <person name="Buchanan P."/>
            <person name="Buyck B."/>
            <person name="Bense V."/>
            <person name="Catcheside P."/>
            <person name="Chovatia M."/>
            <person name="Cooper J."/>
            <person name="Damon W."/>
            <person name="Desjardin D."/>
            <person name="Finy P."/>
            <person name="Geml J."/>
            <person name="Haridas S."/>
            <person name="Hughes K."/>
            <person name="Justo A."/>
            <person name="Karasinski D."/>
            <person name="Kautmanova I."/>
            <person name="Kiss B."/>
            <person name="Kocsube S."/>
            <person name="Kotiranta H."/>
            <person name="LaButti K.M."/>
            <person name="Lechner B.E."/>
            <person name="Liimatainen K."/>
            <person name="Lipzen A."/>
            <person name="Lukacs Z."/>
            <person name="Mihaltcheva S."/>
            <person name="Morgado L.N."/>
            <person name="Niskanen T."/>
            <person name="Noordeloos M.E."/>
            <person name="Ohm R.A."/>
            <person name="Ortiz-Santana B."/>
            <person name="Ovrebo C."/>
            <person name="Racz N."/>
            <person name="Riley R."/>
            <person name="Savchenko A."/>
            <person name="Shiryaev A."/>
            <person name="Soop K."/>
            <person name="Spirin V."/>
            <person name="Szebenyi C."/>
            <person name="Tomsovsky M."/>
            <person name="Tulloss R.E."/>
            <person name="Uehling J."/>
            <person name="Grigoriev I.V."/>
            <person name="Vagvolgyi C."/>
            <person name="Papp T."/>
            <person name="Martin F.M."/>
            <person name="Miettinen O."/>
            <person name="Hibbett D.S."/>
            <person name="Nagy L.G."/>
        </authorList>
    </citation>
    <scope>NUCLEOTIDE SEQUENCE [LARGE SCALE GENOMIC DNA]</scope>
    <source>
        <strain evidence="3 4">CBS 166.37</strain>
    </source>
</reference>
<feature type="transmembrane region" description="Helical" evidence="1">
    <location>
        <begin position="47"/>
        <end position="70"/>
    </location>
</feature>
<keyword evidence="1" id="KW-0472">Membrane</keyword>
<evidence type="ECO:0000259" key="2">
    <source>
        <dbReference type="Pfam" id="PF20152"/>
    </source>
</evidence>
<feature type="transmembrane region" description="Helical" evidence="1">
    <location>
        <begin position="228"/>
        <end position="248"/>
    </location>
</feature>
<dbReference type="InterPro" id="IPR045339">
    <property type="entry name" value="DUF6534"/>
</dbReference>
<dbReference type="PANTHER" id="PTHR40465">
    <property type="entry name" value="CHROMOSOME 1, WHOLE GENOME SHOTGUN SEQUENCE"/>
    <property type="match status" value="1"/>
</dbReference>
<feature type="transmembrane region" description="Helical" evidence="1">
    <location>
        <begin position="90"/>
        <end position="111"/>
    </location>
</feature>
<accession>A0A5C3LUD1</accession>
<keyword evidence="4" id="KW-1185">Reference proteome</keyword>
<feature type="transmembrane region" description="Helical" evidence="1">
    <location>
        <begin position="162"/>
        <end position="183"/>
    </location>
</feature>
<feature type="domain" description="DUF6534" evidence="2">
    <location>
        <begin position="169"/>
        <end position="253"/>
    </location>
</feature>
<gene>
    <name evidence="3" type="ORF">BDQ12DRAFT_687799</name>
</gene>
<dbReference type="AlphaFoldDB" id="A0A5C3LUD1"/>
<evidence type="ECO:0000313" key="3">
    <source>
        <dbReference type="EMBL" id="TFK35686.1"/>
    </source>
</evidence>
<dbReference type="OrthoDB" id="2745105at2759"/>
<evidence type="ECO:0000256" key="1">
    <source>
        <dbReference type="SAM" id="Phobius"/>
    </source>
</evidence>
<dbReference type="EMBL" id="ML213619">
    <property type="protein sequence ID" value="TFK35686.1"/>
    <property type="molecule type" value="Genomic_DNA"/>
</dbReference>
<dbReference type="Proteomes" id="UP000308652">
    <property type="component" value="Unassembled WGS sequence"/>
</dbReference>
<keyword evidence="1" id="KW-1133">Transmembrane helix</keyword>
<organism evidence="3 4">
    <name type="scientific">Crucibulum laeve</name>
    <dbReference type="NCBI Taxonomy" id="68775"/>
    <lineage>
        <taxon>Eukaryota</taxon>
        <taxon>Fungi</taxon>
        <taxon>Dikarya</taxon>
        <taxon>Basidiomycota</taxon>
        <taxon>Agaricomycotina</taxon>
        <taxon>Agaricomycetes</taxon>
        <taxon>Agaricomycetidae</taxon>
        <taxon>Agaricales</taxon>
        <taxon>Agaricineae</taxon>
        <taxon>Nidulariaceae</taxon>
        <taxon>Crucibulum</taxon>
    </lineage>
</organism>
<keyword evidence="1" id="KW-0812">Transmembrane</keyword>
<feature type="transmembrane region" description="Helical" evidence="1">
    <location>
        <begin position="12"/>
        <end position="35"/>
    </location>
</feature>
<evidence type="ECO:0000313" key="4">
    <source>
        <dbReference type="Proteomes" id="UP000308652"/>
    </source>
</evidence>
<feature type="transmembrane region" description="Helical" evidence="1">
    <location>
        <begin position="203"/>
        <end position="222"/>
    </location>
</feature>
<dbReference type="Pfam" id="PF20152">
    <property type="entry name" value="DUF6534"/>
    <property type="match status" value="1"/>
</dbReference>
<protein>
    <recommendedName>
        <fullName evidence="2">DUF6534 domain-containing protein</fullName>
    </recommendedName>
</protein>
<proteinExistence type="predicted"/>
<dbReference type="PANTHER" id="PTHR40465:SF1">
    <property type="entry name" value="DUF6534 DOMAIN-CONTAINING PROTEIN"/>
    <property type="match status" value="1"/>
</dbReference>
<sequence length="319" mass="35227">MSAPSMDATYGAMYIGLLFATFFQGVLSVQAYLYFAKFPRDPLKTKILVISVWLADLLHLVLISRAGYHYFITEWGNTPALMYSTEELDLHTSILGIATILCQGFFLYRIWILSHHNLYLVLPLTAGCLTTFVLDIVIAIQVSNVPLVSSFSHFKPEGVEAIAISSIGAGVDVIIALVLCFYLKQGQTNHSLSLVSRIIEYTVATGLATSTFAIGCLIAYLIRPDTFIFIAMYFSMGRMYTNALLASLNARRHLRKENQPSSFMQASVPGNISFGNGTTQQSIFDTKTHGIDGNISFGQADESGKHIELHNTRPTFPDV</sequence>
<feature type="transmembrane region" description="Helical" evidence="1">
    <location>
        <begin position="118"/>
        <end position="142"/>
    </location>
</feature>
<name>A0A5C3LUD1_9AGAR</name>